<dbReference type="AlphaFoldDB" id="A0AAV9XPG8"/>
<name>A0AAV9XPG8_9PEZI</name>
<dbReference type="InterPro" id="IPR011701">
    <property type="entry name" value="MFS"/>
</dbReference>
<accession>A0AAV9XPG8</accession>
<evidence type="ECO:0008006" key="5">
    <source>
        <dbReference type="Google" id="ProtNLM"/>
    </source>
</evidence>
<reference evidence="3 4" key="1">
    <citation type="submission" date="2019-10" db="EMBL/GenBank/DDBJ databases">
        <authorList>
            <person name="Palmer J.M."/>
        </authorList>
    </citation>
    <scope>NUCLEOTIDE SEQUENCE [LARGE SCALE GENOMIC DNA]</scope>
    <source>
        <strain evidence="3 4">TWF694</strain>
    </source>
</reference>
<organism evidence="3 4">
    <name type="scientific">Orbilia ellipsospora</name>
    <dbReference type="NCBI Taxonomy" id="2528407"/>
    <lineage>
        <taxon>Eukaryota</taxon>
        <taxon>Fungi</taxon>
        <taxon>Dikarya</taxon>
        <taxon>Ascomycota</taxon>
        <taxon>Pezizomycotina</taxon>
        <taxon>Orbiliomycetes</taxon>
        <taxon>Orbiliales</taxon>
        <taxon>Orbiliaceae</taxon>
        <taxon>Orbilia</taxon>
    </lineage>
</organism>
<evidence type="ECO:0000313" key="4">
    <source>
        <dbReference type="Proteomes" id="UP001365542"/>
    </source>
</evidence>
<comment type="subcellular location">
    <subcellularLocation>
        <location evidence="1">Membrane</location>
        <topology evidence="1">Multi-pass membrane protein</topology>
    </subcellularLocation>
</comment>
<dbReference type="EMBL" id="JAVHJO010000001">
    <property type="protein sequence ID" value="KAK6543968.1"/>
    <property type="molecule type" value="Genomic_DNA"/>
</dbReference>
<dbReference type="Pfam" id="PF07690">
    <property type="entry name" value="MFS_1"/>
    <property type="match status" value="1"/>
</dbReference>
<keyword evidence="2" id="KW-0472">Membrane</keyword>
<protein>
    <recommendedName>
        <fullName evidence="5">Major facilitator superfamily (MFS) profile domain-containing protein</fullName>
    </recommendedName>
</protein>
<dbReference type="GO" id="GO:0016020">
    <property type="term" value="C:membrane"/>
    <property type="evidence" value="ECO:0007669"/>
    <property type="project" value="UniProtKB-SubCell"/>
</dbReference>
<keyword evidence="2" id="KW-1133">Transmembrane helix</keyword>
<evidence type="ECO:0000256" key="1">
    <source>
        <dbReference type="ARBA" id="ARBA00004141"/>
    </source>
</evidence>
<proteinExistence type="predicted"/>
<keyword evidence="2" id="KW-0812">Transmembrane</keyword>
<dbReference type="Proteomes" id="UP001365542">
    <property type="component" value="Unassembled WGS sequence"/>
</dbReference>
<dbReference type="SUPFAM" id="SSF103473">
    <property type="entry name" value="MFS general substrate transporter"/>
    <property type="match status" value="1"/>
</dbReference>
<dbReference type="Gene3D" id="1.20.1720.10">
    <property type="entry name" value="Multidrug resistance protein D"/>
    <property type="match status" value="1"/>
</dbReference>
<dbReference type="PANTHER" id="PTHR42910:SF1">
    <property type="entry name" value="MAJOR FACILITATOR SUPERFAMILY (MFS) PROFILE DOMAIN-CONTAINING PROTEIN"/>
    <property type="match status" value="1"/>
</dbReference>
<dbReference type="PANTHER" id="PTHR42910">
    <property type="entry name" value="TRANSPORTER SCO4007-RELATED"/>
    <property type="match status" value="1"/>
</dbReference>
<feature type="transmembrane region" description="Helical" evidence="2">
    <location>
        <begin position="171"/>
        <end position="193"/>
    </location>
</feature>
<dbReference type="InterPro" id="IPR036259">
    <property type="entry name" value="MFS_trans_sf"/>
</dbReference>
<feature type="transmembrane region" description="Helical" evidence="2">
    <location>
        <begin position="147"/>
        <end position="165"/>
    </location>
</feature>
<feature type="transmembrane region" description="Helical" evidence="2">
    <location>
        <begin position="76"/>
        <end position="99"/>
    </location>
</feature>
<evidence type="ECO:0000313" key="3">
    <source>
        <dbReference type="EMBL" id="KAK6543968.1"/>
    </source>
</evidence>
<keyword evidence="4" id="KW-1185">Reference proteome</keyword>
<comment type="caution">
    <text evidence="3">The sequence shown here is derived from an EMBL/GenBank/DDBJ whole genome shotgun (WGS) entry which is preliminary data.</text>
</comment>
<dbReference type="GO" id="GO:0022857">
    <property type="term" value="F:transmembrane transporter activity"/>
    <property type="evidence" value="ECO:0007669"/>
    <property type="project" value="InterPro"/>
</dbReference>
<feature type="transmembrane region" description="Helical" evidence="2">
    <location>
        <begin position="119"/>
        <end position="140"/>
    </location>
</feature>
<sequence>MSTNTGDIEKQSAGIAAETTVPNADVGLDSASGSAAGSTDINNATKSTRDARIFRRFLAILNYTPRRCRYDPEKQFKFNMALNLLFAFAATFTVANLYYNHPILNILAEDFNVTYERVSIIPNVMQAGYASGLFFITPLGDLFRRRALTLGLILFTTLIWLGCTLTKDFTVFAALSFVVGLTTVTPQLMLPLVGEKYEL</sequence>
<evidence type="ECO:0000256" key="2">
    <source>
        <dbReference type="SAM" id="Phobius"/>
    </source>
</evidence>
<gene>
    <name evidence="3" type="ORF">TWF694_000686</name>
</gene>